<dbReference type="InterPro" id="IPR013767">
    <property type="entry name" value="PAS_fold"/>
</dbReference>
<gene>
    <name evidence="3" type="ORF">SP90_02750</name>
</gene>
<dbReference type="Pfam" id="PF00989">
    <property type="entry name" value="PAS"/>
    <property type="match status" value="1"/>
</dbReference>
<comment type="caution">
    <text evidence="3">The sequence shown here is derived from an EMBL/GenBank/DDBJ whole genome shotgun (WGS) entry which is preliminary data.</text>
</comment>
<dbReference type="SMART" id="SM00267">
    <property type="entry name" value="GGDEF"/>
    <property type="match status" value="1"/>
</dbReference>
<accession>A0A1B7XL82</accession>
<dbReference type="NCBIfam" id="TIGR00254">
    <property type="entry name" value="GGDEF"/>
    <property type="match status" value="1"/>
</dbReference>
<organism evidence="3 4">
    <name type="scientific">Halodesulfovibrio spirochaetisodalis</name>
    <dbReference type="NCBI Taxonomy" id="1560234"/>
    <lineage>
        <taxon>Bacteria</taxon>
        <taxon>Pseudomonadati</taxon>
        <taxon>Thermodesulfobacteriota</taxon>
        <taxon>Desulfovibrionia</taxon>
        <taxon>Desulfovibrionales</taxon>
        <taxon>Desulfovibrionaceae</taxon>
        <taxon>Halodesulfovibrio</taxon>
    </lineage>
</organism>
<reference evidence="3 4" key="1">
    <citation type="submission" date="2015-01" db="EMBL/GenBank/DDBJ databases">
        <title>Desulfovibrio sp. JC271 draft genome sequence.</title>
        <authorList>
            <person name="Shivani Y."/>
            <person name="Subhash Y."/>
            <person name="Sasikala C."/>
            <person name="Ramana C.V."/>
        </authorList>
    </citation>
    <scope>NUCLEOTIDE SEQUENCE [LARGE SCALE GENOMIC DNA]</scope>
    <source>
        <strain evidence="3 4">JC271</strain>
    </source>
</reference>
<dbReference type="InterPro" id="IPR043128">
    <property type="entry name" value="Rev_trsase/Diguanyl_cyclase"/>
</dbReference>
<name>A0A1B7XL82_9BACT</name>
<evidence type="ECO:0000313" key="4">
    <source>
        <dbReference type="Proteomes" id="UP000091979"/>
    </source>
</evidence>
<dbReference type="PANTHER" id="PTHR44757:SF2">
    <property type="entry name" value="BIOFILM ARCHITECTURE MAINTENANCE PROTEIN MBAA"/>
    <property type="match status" value="1"/>
</dbReference>
<evidence type="ECO:0000313" key="3">
    <source>
        <dbReference type="EMBL" id="OBQ56251.1"/>
    </source>
</evidence>
<sequence>MAVRFNLNTGIIYYINRAAADLLGITISENKICDDLTYDSFLSNESKNNFIEALRTYGKVENYPAICCINNELIKVLITAEKDANDNVEAMVIDITTHLDLYQEIEDQYLFLQNILNALPVPVFVRDTSHQCPFTNNAFKRTFPDEPDTTSDAYSFLVFPEQYALAEQPHFTPQGSTHWQSEFATSVDGKLRHFEVHRRSLKKKNGDSYGEVGIATDITHRKKVEQDLRDTTKRYKNLFWNAAEGITTVLADGRVTEVNPAMATICGYNCPQQFLQEVQFIKQIWRYPEQRSEYMNIVLENRVAVGYDFEFVRRDGTFGWMKISSSGKFDEDGELESLETIVSDITLQKKSEMELTRCATIDSMTGINNRNALEKHLNGLLKAKPPVPFTVVFLDLNKFKPINDLHGHYTGDKVLGIIAKRLAHRCRSTDFAARLGGDEFIVVLSNVTEDKRTTMTEGLLKAVEEPIILNGTTHMVSASAGSSQFPEDGTTITELLKAADASMYDMKRSNKTSKINEQLELLANR</sequence>
<dbReference type="PATRIC" id="fig|1560234.3.peg.2004"/>
<dbReference type="Gene3D" id="3.30.70.270">
    <property type="match status" value="1"/>
</dbReference>
<evidence type="ECO:0008006" key="5">
    <source>
        <dbReference type="Google" id="ProtNLM"/>
    </source>
</evidence>
<dbReference type="Pfam" id="PF00990">
    <property type="entry name" value="GGDEF"/>
    <property type="match status" value="1"/>
</dbReference>
<dbReference type="InterPro" id="IPR000160">
    <property type="entry name" value="GGDEF_dom"/>
</dbReference>
<feature type="domain" description="GGDEF" evidence="2">
    <location>
        <begin position="387"/>
        <end position="517"/>
    </location>
</feature>
<dbReference type="InterPro" id="IPR052155">
    <property type="entry name" value="Biofilm_reg_signaling"/>
</dbReference>
<dbReference type="Proteomes" id="UP000091979">
    <property type="component" value="Unassembled WGS sequence"/>
</dbReference>
<dbReference type="STRING" id="1560234.SP90_02750"/>
<dbReference type="CDD" id="cd00130">
    <property type="entry name" value="PAS"/>
    <property type="match status" value="1"/>
</dbReference>
<dbReference type="InterPro" id="IPR000700">
    <property type="entry name" value="PAS-assoc_C"/>
</dbReference>
<proteinExistence type="predicted"/>
<dbReference type="PROSITE" id="PS50887">
    <property type="entry name" value="GGDEF"/>
    <property type="match status" value="1"/>
</dbReference>
<dbReference type="Pfam" id="PF13426">
    <property type="entry name" value="PAS_9"/>
    <property type="match status" value="2"/>
</dbReference>
<dbReference type="Gene3D" id="3.30.450.20">
    <property type="entry name" value="PAS domain"/>
    <property type="match status" value="2"/>
</dbReference>
<dbReference type="RefSeq" id="WP_066852314.1">
    <property type="nucleotide sequence ID" value="NZ_JXMS01000003.1"/>
</dbReference>
<dbReference type="NCBIfam" id="TIGR00229">
    <property type="entry name" value="sensory_box"/>
    <property type="match status" value="2"/>
</dbReference>
<dbReference type="InterPro" id="IPR035965">
    <property type="entry name" value="PAS-like_dom_sf"/>
</dbReference>
<dbReference type="CDD" id="cd01949">
    <property type="entry name" value="GGDEF"/>
    <property type="match status" value="1"/>
</dbReference>
<protein>
    <recommendedName>
        <fullName evidence="5">Diguanylate cyclase</fullName>
    </recommendedName>
</protein>
<keyword evidence="4" id="KW-1185">Reference proteome</keyword>
<evidence type="ECO:0000259" key="2">
    <source>
        <dbReference type="PROSITE" id="PS50887"/>
    </source>
</evidence>
<dbReference type="PROSITE" id="PS50113">
    <property type="entry name" value="PAC"/>
    <property type="match status" value="2"/>
</dbReference>
<dbReference type="InterPro" id="IPR000014">
    <property type="entry name" value="PAS"/>
</dbReference>
<feature type="domain" description="PAC" evidence="1">
    <location>
        <begin position="305"/>
        <end position="357"/>
    </location>
</feature>
<dbReference type="SMART" id="SM00091">
    <property type="entry name" value="PAS"/>
    <property type="match status" value="2"/>
</dbReference>
<feature type="domain" description="PAC" evidence="1">
    <location>
        <begin position="177"/>
        <end position="230"/>
    </location>
</feature>
<dbReference type="GO" id="GO:0006355">
    <property type="term" value="P:regulation of DNA-templated transcription"/>
    <property type="evidence" value="ECO:0007669"/>
    <property type="project" value="InterPro"/>
</dbReference>
<dbReference type="PANTHER" id="PTHR44757">
    <property type="entry name" value="DIGUANYLATE CYCLASE DGCP"/>
    <property type="match status" value="1"/>
</dbReference>
<evidence type="ECO:0000259" key="1">
    <source>
        <dbReference type="PROSITE" id="PS50113"/>
    </source>
</evidence>
<dbReference type="InterPro" id="IPR029787">
    <property type="entry name" value="Nucleotide_cyclase"/>
</dbReference>
<dbReference type="SUPFAM" id="SSF55073">
    <property type="entry name" value="Nucleotide cyclase"/>
    <property type="match status" value="1"/>
</dbReference>
<dbReference type="EMBL" id="JXMS01000003">
    <property type="protein sequence ID" value="OBQ56251.1"/>
    <property type="molecule type" value="Genomic_DNA"/>
</dbReference>
<dbReference type="SUPFAM" id="SSF55785">
    <property type="entry name" value="PYP-like sensor domain (PAS domain)"/>
    <property type="match status" value="2"/>
</dbReference>
<dbReference type="AlphaFoldDB" id="A0A1B7XL82"/>